<name>A0A917I5B0_9HYPH</name>
<dbReference type="EMBL" id="BMES01000001">
    <property type="protein sequence ID" value="GGH10667.1"/>
    <property type="molecule type" value="Genomic_DNA"/>
</dbReference>
<accession>A0A917I5B0</accession>
<dbReference type="PRINTS" id="PR00455">
    <property type="entry name" value="HTHTETR"/>
</dbReference>
<reference evidence="4" key="1">
    <citation type="journal article" date="2014" name="Int. J. Syst. Evol. Microbiol.">
        <title>Complete genome sequence of Corynebacterium casei LMG S-19264T (=DSM 44701T), isolated from a smear-ripened cheese.</title>
        <authorList>
            <consortium name="US DOE Joint Genome Institute (JGI-PGF)"/>
            <person name="Walter F."/>
            <person name="Albersmeier A."/>
            <person name="Kalinowski J."/>
            <person name="Ruckert C."/>
        </authorList>
    </citation>
    <scope>NUCLEOTIDE SEQUENCE</scope>
    <source>
        <strain evidence="4">CGMCC 1.12214</strain>
    </source>
</reference>
<dbReference type="Gene3D" id="1.10.357.10">
    <property type="entry name" value="Tetracycline Repressor, domain 2"/>
    <property type="match status" value="1"/>
</dbReference>
<protein>
    <submittedName>
        <fullName evidence="4">TetR family transcriptional regulator</fullName>
    </submittedName>
</protein>
<dbReference type="InterPro" id="IPR041474">
    <property type="entry name" value="NicS_C"/>
</dbReference>
<dbReference type="PANTHER" id="PTHR30328">
    <property type="entry name" value="TRANSCRIPTIONAL REPRESSOR"/>
    <property type="match status" value="1"/>
</dbReference>
<keyword evidence="1 2" id="KW-0238">DNA-binding</keyword>
<dbReference type="GO" id="GO:0003677">
    <property type="term" value="F:DNA binding"/>
    <property type="evidence" value="ECO:0007669"/>
    <property type="project" value="UniProtKB-UniRule"/>
</dbReference>
<feature type="DNA-binding region" description="H-T-H motif" evidence="2">
    <location>
        <begin position="38"/>
        <end position="57"/>
    </location>
</feature>
<dbReference type="AlphaFoldDB" id="A0A917I5B0"/>
<dbReference type="InterPro" id="IPR036271">
    <property type="entry name" value="Tet_transcr_reg_TetR-rel_C_sf"/>
</dbReference>
<sequence length="219" mass="24800">MTTTAKPATRAQDPEGVRRNILEVASREFAEHGYSGARVDEIAAKTDTSKRMIYYYFKDKEGLFVAALEAAYATMRQVERELNLTGLGPADALRRLTEFTFDYQNGHPWFVRLIIVENIHNGEHLAKSAKIQKLNLSIIEMLRDVYDRGVREGVFRAGLDIIDLHMTISALAIFNVSHRATFSRIFRVAMDTPEALARRRAVAADTVLRYVLREPDPSA</sequence>
<evidence type="ECO:0000313" key="4">
    <source>
        <dbReference type="EMBL" id="GGH10667.1"/>
    </source>
</evidence>
<evidence type="ECO:0000259" key="3">
    <source>
        <dbReference type="PROSITE" id="PS50977"/>
    </source>
</evidence>
<dbReference type="Pfam" id="PF00440">
    <property type="entry name" value="TetR_N"/>
    <property type="match status" value="1"/>
</dbReference>
<evidence type="ECO:0000256" key="2">
    <source>
        <dbReference type="PROSITE-ProRule" id="PRU00335"/>
    </source>
</evidence>
<evidence type="ECO:0000256" key="1">
    <source>
        <dbReference type="ARBA" id="ARBA00023125"/>
    </source>
</evidence>
<dbReference type="InterPro" id="IPR001647">
    <property type="entry name" value="HTH_TetR"/>
</dbReference>
<feature type="domain" description="HTH tetR-type" evidence="3">
    <location>
        <begin position="15"/>
        <end position="75"/>
    </location>
</feature>
<dbReference type="Pfam" id="PF17938">
    <property type="entry name" value="TetR_C_29"/>
    <property type="match status" value="1"/>
</dbReference>
<dbReference type="SUPFAM" id="SSF48498">
    <property type="entry name" value="Tetracyclin repressor-like, C-terminal domain"/>
    <property type="match status" value="1"/>
</dbReference>
<organism evidence="4 5">
    <name type="scientific">Alsobacter metallidurans</name>
    <dbReference type="NCBI Taxonomy" id="340221"/>
    <lineage>
        <taxon>Bacteria</taxon>
        <taxon>Pseudomonadati</taxon>
        <taxon>Pseudomonadota</taxon>
        <taxon>Alphaproteobacteria</taxon>
        <taxon>Hyphomicrobiales</taxon>
        <taxon>Alsobacteraceae</taxon>
        <taxon>Alsobacter</taxon>
    </lineage>
</organism>
<evidence type="ECO:0000313" key="5">
    <source>
        <dbReference type="Proteomes" id="UP000603912"/>
    </source>
</evidence>
<dbReference type="InterPro" id="IPR009057">
    <property type="entry name" value="Homeodomain-like_sf"/>
</dbReference>
<keyword evidence="5" id="KW-1185">Reference proteome</keyword>
<dbReference type="PANTHER" id="PTHR30328:SF54">
    <property type="entry name" value="HTH-TYPE TRANSCRIPTIONAL REPRESSOR SCO4008"/>
    <property type="match status" value="1"/>
</dbReference>
<comment type="caution">
    <text evidence="4">The sequence shown here is derived from an EMBL/GenBank/DDBJ whole genome shotgun (WGS) entry which is preliminary data.</text>
</comment>
<dbReference type="SUPFAM" id="SSF46689">
    <property type="entry name" value="Homeodomain-like"/>
    <property type="match status" value="1"/>
</dbReference>
<dbReference type="RefSeq" id="WP_210318615.1">
    <property type="nucleotide sequence ID" value="NZ_BMES01000001.1"/>
</dbReference>
<dbReference type="InterPro" id="IPR050109">
    <property type="entry name" value="HTH-type_TetR-like_transc_reg"/>
</dbReference>
<gene>
    <name evidence="4" type="ORF">GCM10007036_07340</name>
</gene>
<proteinExistence type="predicted"/>
<dbReference type="Proteomes" id="UP000603912">
    <property type="component" value="Unassembled WGS sequence"/>
</dbReference>
<dbReference type="PROSITE" id="PS50977">
    <property type="entry name" value="HTH_TETR_2"/>
    <property type="match status" value="1"/>
</dbReference>
<reference evidence="4" key="2">
    <citation type="submission" date="2020-09" db="EMBL/GenBank/DDBJ databases">
        <authorList>
            <person name="Sun Q."/>
            <person name="Zhou Y."/>
        </authorList>
    </citation>
    <scope>NUCLEOTIDE SEQUENCE</scope>
    <source>
        <strain evidence="4">CGMCC 1.12214</strain>
    </source>
</reference>